<proteinExistence type="inferred from homology"/>
<comment type="similarity">
    <text evidence="6">Belongs to the ABC-4 integral membrane protein family.</text>
</comment>
<reference evidence="10 11" key="1">
    <citation type="submission" date="2017-03" db="EMBL/GenBank/DDBJ databases">
        <title>Genome sequence of Clostridium hungatei DSM 14427.</title>
        <authorList>
            <person name="Poehlein A."/>
            <person name="Daniel R."/>
        </authorList>
    </citation>
    <scope>NUCLEOTIDE SEQUENCE [LARGE SCALE GENOMIC DNA]</scope>
    <source>
        <strain evidence="10 11">DSM 14427</strain>
    </source>
</reference>
<keyword evidence="4 7" id="KW-1133">Transmembrane helix</keyword>
<evidence type="ECO:0000259" key="8">
    <source>
        <dbReference type="Pfam" id="PF02687"/>
    </source>
</evidence>
<evidence type="ECO:0000313" key="10">
    <source>
        <dbReference type="EMBL" id="OPX42219.1"/>
    </source>
</evidence>
<comment type="caution">
    <text evidence="10">The sequence shown here is derived from an EMBL/GenBank/DDBJ whole genome shotgun (WGS) entry which is preliminary data.</text>
</comment>
<evidence type="ECO:0000256" key="1">
    <source>
        <dbReference type="ARBA" id="ARBA00004651"/>
    </source>
</evidence>
<keyword evidence="2" id="KW-1003">Cell membrane</keyword>
<evidence type="ECO:0000256" key="7">
    <source>
        <dbReference type="SAM" id="Phobius"/>
    </source>
</evidence>
<evidence type="ECO:0000256" key="3">
    <source>
        <dbReference type="ARBA" id="ARBA00022692"/>
    </source>
</evidence>
<dbReference type="InterPro" id="IPR050250">
    <property type="entry name" value="Macrolide_Exporter_MacB"/>
</dbReference>
<name>A0A1V4SE78_RUMHU</name>
<feature type="transmembrane region" description="Helical" evidence="7">
    <location>
        <begin position="355"/>
        <end position="375"/>
    </location>
</feature>
<evidence type="ECO:0000256" key="5">
    <source>
        <dbReference type="ARBA" id="ARBA00023136"/>
    </source>
</evidence>
<sequence length="392" mass="42122">MSFLQAFKMALKSIANNKIRSFLTMLGVIIGVGSVITAVAFAQGSTKSITDSIEGLGSNLVTISITGRGSNRNITYEELKTFSEENSSDISMIAPIINSSMTLKAGSKTRDTAVIGTNEDYEFIRSRHVQSGRFILSFDNDYKLKTAVIGSAVANDLFAGQDPIGQQIKINGQIFKVVGLLQEISDGQDSSDDDQVIIPVTVAQRLGRNTRISNFTVQAAEAGTVETAMAKLNTYLTEKFGSSDAFSVRNQAQMLSTLNSITDTLMIVLGGIAAISLIVGGIGIMNIMLVSVTERTREIGIRKAIGAKRKNIMVQFLIEAIMITGIGGIIGILMGISCIRFIIGGLKITTPVYSPFWMTLSFGISLGVGIVFGLFPAYKAARLNPIEALRFE</sequence>
<evidence type="ECO:0000256" key="4">
    <source>
        <dbReference type="ARBA" id="ARBA00022989"/>
    </source>
</evidence>
<feature type="transmembrane region" description="Helical" evidence="7">
    <location>
        <begin position="265"/>
        <end position="292"/>
    </location>
</feature>
<dbReference type="OrthoDB" id="9770036at2"/>
<keyword evidence="3 7" id="KW-0812">Transmembrane</keyword>
<keyword evidence="11" id="KW-1185">Reference proteome</keyword>
<dbReference type="PANTHER" id="PTHR30572:SF4">
    <property type="entry name" value="ABC TRANSPORTER PERMEASE YTRF"/>
    <property type="match status" value="1"/>
</dbReference>
<keyword evidence="5 7" id="KW-0472">Membrane</keyword>
<evidence type="ECO:0000313" key="11">
    <source>
        <dbReference type="Proteomes" id="UP000191554"/>
    </source>
</evidence>
<evidence type="ECO:0000256" key="2">
    <source>
        <dbReference type="ARBA" id="ARBA00022475"/>
    </source>
</evidence>
<evidence type="ECO:0000256" key="6">
    <source>
        <dbReference type="ARBA" id="ARBA00038076"/>
    </source>
</evidence>
<evidence type="ECO:0000259" key="9">
    <source>
        <dbReference type="Pfam" id="PF12704"/>
    </source>
</evidence>
<dbReference type="Pfam" id="PF12704">
    <property type="entry name" value="MacB_PCD"/>
    <property type="match status" value="1"/>
</dbReference>
<protein>
    <submittedName>
        <fullName evidence="10">Macrolide export ATP-binding/permease protein MacB</fullName>
        <ecNumber evidence="10">3.6.3.-</ecNumber>
    </submittedName>
</protein>
<dbReference type="EC" id="3.6.3.-" evidence="10"/>
<dbReference type="InterPro" id="IPR025857">
    <property type="entry name" value="MacB_PCD"/>
</dbReference>
<feature type="domain" description="ABC3 transporter permease C-terminal" evidence="8">
    <location>
        <begin position="272"/>
        <end position="385"/>
    </location>
</feature>
<keyword evidence="10" id="KW-0067">ATP-binding</keyword>
<dbReference type="PANTHER" id="PTHR30572">
    <property type="entry name" value="MEMBRANE COMPONENT OF TRANSPORTER-RELATED"/>
    <property type="match status" value="1"/>
</dbReference>
<dbReference type="Pfam" id="PF02687">
    <property type="entry name" value="FtsX"/>
    <property type="match status" value="1"/>
</dbReference>
<dbReference type="GO" id="GO:0016787">
    <property type="term" value="F:hydrolase activity"/>
    <property type="evidence" value="ECO:0007669"/>
    <property type="project" value="UniProtKB-KW"/>
</dbReference>
<accession>A0A1V4SE78</accession>
<dbReference type="GO" id="GO:0005886">
    <property type="term" value="C:plasma membrane"/>
    <property type="evidence" value="ECO:0007669"/>
    <property type="project" value="UniProtKB-SubCell"/>
</dbReference>
<keyword evidence="10" id="KW-0547">Nucleotide-binding</keyword>
<dbReference type="GO" id="GO:0022857">
    <property type="term" value="F:transmembrane transporter activity"/>
    <property type="evidence" value="ECO:0007669"/>
    <property type="project" value="TreeGrafter"/>
</dbReference>
<dbReference type="AlphaFoldDB" id="A0A1V4SE78"/>
<feature type="transmembrane region" description="Helical" evidence="7">
    <location>
        <begin position="313"/>
        <end position="343"/>
    </location>
</feature>
<dbReference type="Proteomes" id="UP000191554">
    <property type="component" value="Unassembled WGS sequence"/>
</dbReference>
<dbReference type="RefSeq" id="WP_080066303.1">
    <property type="nucleotide sequence ID" value="NZ_MZGX01000032.1"/>
</dbReference>
<gene>
    <name evidence="10" type="primary">macB_7</name>
    <name evidence="10" type="ORF">CLHUN_38690</name>
</gene>
<dbReference type="GO" id="GO:0005524">
    <property type="term" value="F:ATP binding"/>
    <property type="evidence" value="ECO:0007669"/>
    <property type="project" value="UniProtKB-KW"/>
</dbReference>
<dbReference type="STRING" id="48256.CLHUN_38690"/>
<keyword evidence="10" id="KW-0378">Hydrolase</keyword>
<dbReference type="EMBL" id="MZGX01000032">
    <property type="protein sequence ID" value="OPX42219.1"/>
    <property type="molecule type" value="Genomic_DNA"/>
</dbReference>
<feature type="domain" description="MacB-like periplasmic core" evidence="9">
    <location>
        <begin position="21"/>
        <end position="234"/>
    </location>
</feature>
<dbReference type="InterPro" id="IPR003838">
    <property type="entry name" value="ABC3_permease_C"/>
</dbReference>
<organism evidence="10 11">
    <name type="scientific">Ruminiclostridium hungatei</name>
    <name type="common">Clostridium hungatei</name>
    <dbReference type="NCBI Taxonomy" id="48256"/>
    <lineage>
        <taxon>Bacteria</taxon>
        <taxon>Bacillati</taxon>
        <taxon>Bacillota</taxon>
        <taxon>Clostridia</taxon>
        <taxon>Eubacteriales</taxon>
        <taxon>Oscillospiraceae</taxon>
        <taxon>Ruminiclostridium</taxon>
    </lineage>
</organism>
<comment type="subcellular location">
    <subcellularLocation>
        <location evidence="1">Cell membrane</location>
        <topology evidence="1">Multi-pass membrane protein</topology>
    </subcellularLocation>
</comment>
<feature type="transmembrane region" description="Helical" evidence="7">
    <location>
        <begin position="21"/>
        <end position="42"/>
    </location>
</feature>